<evidence type="ECO:0000259" key="1">
    <source>
        <dbReference type="Pfam" id="PF04480"/>
    </source>
</evidence>
<dbReference type="Gene3D" id="3.40.960.10">
    <property type="entry name" value="VSR Endonuclease"/>
    <property type="match status" value="1"/>
</dbReference>
<dbReference type="InterPro" id="IPR011335">
    <property type="entry name" value="Restrct_endonuc-II-like"/>
</dbReference>
<dbReference type="Proteomes" id="UP001203512">
    <property type="component" value="Unassembled WGS sequence"/>
</dbReference>
<dbReference type="EMBL" id="JALKHS010000004">
    <property type="protein sequence ID" value="MCK0530272.1"/>
    <property type="molecule type" value="Genomic_DNA"/>
</dbReference>
<dbReference type="GO" id="GO:0004519">
    <property type="term" value="F:endonuclease activity"/>
    <property type="evidence" value="ECO:0007669"/>
    <property type="project" value="UniProtKB-KW"/>
</dbReference>
<dbReference type="Pfam" id="PF04480">
    <property type="entry name" value="DUF559"/>
    <property type="match status" value="1"/>
</dbReference>
<reference evidence="2 3" key="1">
    <citation type="submission" date="2022-04" db="EMBL/GenBank/DDBJ databases">
        <authorList>
            <person name="Huq M.A."/>
        </authorList>
    </citation>
    <scope>NUCLEOTIDE SEQUENCE [LARGE SCALE GENOMIC DNA]</scope>
    <source>
        <strain evidence="2 3">MAH-33</strain>
    </source>
</reference>
<gene>
    <name evidence="2" type="ORF">MU848_01590</name>
</gene>
<dbReference type="InterPro" id="IPR007569">
    <property type="entry name" value="DUF559"/>
</dbReference>
<protein>
    <submittedName>
        <fullName evidence="2">Endonuclease domain-containing protein</fullName>
    </submittedName>
</protein>
<keyword evidence="2" id="KW-0378">Hydrolase</keyword>
<dbReference type="PANTHER" id="PTHR38590">
    <property type="entry name" value="BLL0828 PROTEIN"/>
    <property type="match status" value="1"/>
</dbReference>
<sequence length="111" mass="12737">MAIGRTNPHAAALRRNATECEKRLWAALRNRQLDGFKFRRQATVGPYVVDLLCAEHRLIVEVDGGEHSEEADLPRTRFLEGQGYSMIRFWNHEVFENLDGVLASIRQALPY</sequence>
<name>A0ABT0DT28_9SPHN</name>
<feature type="domain" description="DUF559" evidence="1">
    <location>
        <begin position="8"/>
        <end position="109"/>
    </location>
</feature>
<dbReference type="RefSeq" id="WP_281494264.1">
    <property type="nucleotide sequence ID" value="NZ_JALKHS010000004.1"/>
</dbReference>
<evidence type="ECO:0000313" key="2">
    <source>
        <dbReference type="EMBL" id="MCK0530272.1"/>
    </source>
</evidence>
<organism evidence="2 3">
    <name type="scientific">Sphingobium agri</name>
    <dbReference type="NCBI Taxonomy" id="2933566"/>
    <lineage>
        <taxon>Bacteria</taxon>
        <taxon>Pseudomonadati</taxon>
        <taxon>Pseudomonadota</taxon>
        <taxon>Alphaproteobacteria</taxon>
        <taxon>Sphingomonadales</taxon>
        <taxon>Sphingomonadaceae</taxon>
        <taxon>Sphingobium</taxon>
    </lineage>
</organism>
<dbReference type="InterPro" id="IPR047216">
    <property type="entry name" value="Endonuclease_DUF559_bact"/>
</dbReference>
<evidence type="ECO:0000313" key="3">
    <source>
        <dbReference type="Proteomes" id="UP001203512"/>
    </source>
</evidence>
<comment type="caution">
    <text evidence="2">The sequence shown here is derived from an EMBL/GenBank/DDBJ whole genome shotgun (WGS) entry which is preliminary data.</text>
</comment>
<dbReference type="CDD" id="cd01038">
    <property type="entry name" value="Endonuclease_DUF559"/>
    <property type="match status" value="1"/>
</dbReference>
<accession>A0ABT0DT28</accession>
<keyword evidence="2" id="KW-0255">Endonuclease</keyword>
<dbReference type="PANTHER" id="PTHR38590:SF1">
    <property type="entry name" value="BLL0828 PROTEIN"/>
    <property type="match status" value="1"/>
</dbReference>
<keyword evidence="2" id="KW-0540">Nuclease</keyword>
<keyword evidence="3" id="KW-1185">Reference proteome</keyword>
<proteinExistence type="predicted"/>
<dbReference type="SUPFAM" id="SSF52980">
    <property type="entry name" value="Restriction endonuclease-like"/>
    <property type="match status" value="1"/>
</dbReference>